<feature type="compositionally biased region" description="Low complexity" evidence="6">
    <location>
        <begin position="238"/>
        <end position="248"/>
    </location>
</feature>
<dbReference type="InterPro" id="IPR013923">
    <property type="entry name" value="Autophagy-rel_prot_16_dom"/>
</dbReference>
<dbReference type="GO" id="GO:0034274">
    <property type="term" value="C:Atg12-Atg5-Atg16 complex"/>
    <property type="evidence" value="ECO:0007669"/>
    <property type="project" value="TreeGrafter"/>
</dbReference>
<feature type="repeat" description="WD" evidence="4">
    <location>
        <begin position="291"/>
        <end position="332"/>
    </location>
</feature>
<dbReference type="SUPFAM" id="SSF50978">
    <property type="entry name" value="WD40 repeat-like"/>
    <property type="match status" value="1"/>
</dbReference>
<dbReference type="CDD" id="cd00200">
    <property type="entry name" value="WD40"/>
    <property type="match status" value="1"/>
</dbReference>
<dbReference type="Pfam" id="PF00400">
    <property type="entry name" value="WD40"/>
    <property type="match status" value="6"/>
</dbReference>
<feature type="repeat" description="WD" evidence="4">
    <location>
        <begin position="436"/>
        <end position="458"/>
    </location>
</feature>
<sequence>MSTVDCINMEDLNSIISYQFKDRDLSQYSINVLSDDYQNLSQLYLLEVEKRKDLERELSVLRTQSRMLPAQLQEQANLTPSSGEDYNSHFQKKMYELEAQVNTLKDERGELYKTQGKNAQRLLDLTEKIQTYETKVNSMEEEKKKLLTQIQKMSDEIERNTVLLKEKDNSIQFFQDELATCHLELTKTDEKMKVLKQENSSLLQRWLKKMNEEADNMNLSNLLNTTFSMGASMFRFSSSADKSNSDNDNTTKGSNPGPSDGDNKAESSDDKDSDSLSVALLPIPERLKYEIRPHSSEINTIHISEDGQRFATGSVDKTIQIFSTQTGAQQMVLKGALQGIMCVQFNSTGELLLGTSNDNSTRLWSLNTGRVKETLTGHIGKVYAAKFSPNSYRVVSGSHDRTIKLWDLHRSLCTRTTFTFSSCNDVCILDSEGMSVASGHLDHIVRIWDMKSGNCVKELSGIHSAQITSLNITSDGSKLLTNSRDNTIKLIDLRNYGVVQTYKHEDFRVGSNWSKSVISSNQQYVAAGSTDGNAYFWNTLSGELAGTIEHHSHPIAALAFHPHPTSILTVDKERNVAMWETPKSKIRY</sequence>
<feature type="repeat" description="WD" evidence="4">
    <location>
        <begin position="375"/>
        <end position="416"/>
    </location>
</feature>
<organism evidence="8 9">
    <name type="scientific">Conidiobolus coronatus (strain ATCC 28846 / CBS 209.66 / NRRL 28638)</name>
    <name type="common">Delacroixia coronata</name>
    <dbReference type="NCBI Taxonomy" id="796925"/>
    <lineage>
        <taxon>Eukaryota</taxon>
        <taxon>Fungi</taxon>
        <taxon>Fungi incertae sedis</taxon>
        <taxon>Zoopagomycota</taxon>
        <taxon>Entomophthoromycotina</taxon>
        <taxon>Entomophthoromycetes</taxon>
        <taxon>Entomophthorales</taxon>
        <taxon>Ancylistaceae</taxon>
        <taxon>Conidiobolus</taxon>
    </lineage>
</organism>
<dbReference type="GO" id="GO:0000421">
    <property type="term" value="C:autophagosome membrane"/>
    <property type="evidence" value="ECO:0007669"/>
    <property type="project" value="TreeGrafter"/>
</dbReference>
<feature type="compositionally biased region" description="Basic and acidic residues" evidence="6">
    <location>
        <begin position="261"/>
        <end position="274"/>
    </location>
</feature>
<keyword evidence="3" id="KW-0677">Repeat</keyword>
<dbReference type="OMA" id="WGRPCIS"/>
<dbReference type="InterPro" id="IPR001680">
    <property type="entry name" value="WD40_rpt"/>
</dbReference>
<gene>
    <name evidence="8" type="ORF">CONCODRAFT_51705</name>
</gene>
<accession>A0A137NZM4</accession>
<dbReference type="InterPro" id="IPR015943">
    <property type="entry name" value="WD40/YVTN_repeat-like_dom_sf"/>
</dbReference>
<protein>
    <submittedName>
        <fullName evidence="8">WD40 repeat-like protein</fullName>
    </submittedName>
</protein>
<keyword evidence="5" id="KW-0175">Coiled coil</keyword>
<feature type="coiled-coil region" evidence="5">
    <location>
        <begin position="87"/>
        <end position="156"/>
    </location>
</feature>
<dbReference type="Pfam" id="PF08614">
    <property type="entry name" value="ATG16"/>
    <property type="match status" value="1"/>
</dbReference>
<evidence type="ECO:0000256" key="4">
    <source>
        <dbReference type="PROSITE-ProRule" id="PRU00221"/>
    </source>
</evidence>
<proteinExistence type="inferred from homology"/>
<dbReference type="GO" id="GO:0034045">
    <property type="term" value="C:phagophore assembly site membrane"/>
    <property type="evidence" value="ECO:0007669"/>
    <property type="project" value="TreeGrafter"/>
</dbReference>
<feature type="repeat" description="WD" evidence="4">
    <location>
        <begin position="333"/>
        <end position="374"/>
    </location>
</feature>
<dbReference type="Gene3D" id="2.130.10.10">
    <property type="entry name" value="YVTN repeat-like/Quinoprotein amine dehydrogenase"/>
    <property type="match status" value="1"/>
</dbReference>
<comment type="similarity">
    <text evidence="1">Belongs to the ATG16 family.</text>
</comment>
<evidence type="ECO:0000259" key="7">
    <source>
        <dbReference type="Pfam" id="PF08614"/>
    </source>
</evidence>
<dbReference type="Proteomes" id="UP000070444">
    <property type="component" value="Unassembled WGS sequence"/>
</dbReference>
<feature type="region of interest" description="Disordered" evidence="6">
    <location>
        <begin position="238"/>
        <end position="277"/>
    </location>
</feature>
<evidence type="ECO:0000256" key="6">
    <source>
        <dbReference type="SAM" id="MobiDB-lite"/>
    </source>
</evidence>
<dbReference type="Gene3D" id="1.20.5.170">
    <property type="match status" value="1"/>
</dbReference>
<keyword evidence="9" id="KW-1185">Reference proteome</keyword>
<dbReference type="EMBL" id="KQ964586">
    <property type="protein sequence ID" value="KXN68255.1"/>
    <property type="molecule type" value="Genomic_DNA"/>
</dbReference>
<evidence type="ECO:0000256" key="1">
    <source>
        <dbReference type="ARBA" id="ARBA00005331"/>
    </source>
</evidence>
<reference evidence="8 9" key="1">
    <citation type="journal article" date="2015" name="Genome Biol. Evol.">
        <title>Phylogenomic analyses indicate that early fungi evolved digesting cell walls of algal ancestors of land plants.</title>
        <authorList>
            <person name="Chang Y."/>
            <person name="Wang S."/>
            <person name="Sekimoto S."/>
            <person name="Aerts A.L."/>
            <person name="Choi C."/>
            <person name="Clum A."/>
            <person name="LaButti K.M."/>
            <person name="Lindquist E.A."/>
            <person name="Yee Ngan C."/>
            <person name="Ohm R.A."/>
            <person name="Salamov A.A."/>
            <person name="Grigoriev I.V."/>
            <person name="Spatafora J.W."/>
            <person name="Berbee M.L."/>
        </authorList>
    </citation>
    <scope>NUCLEOTIDE SEQUENCE [LARGE SCALE GENOMIC DNA]</scope>
    <source>
        <strain evidence="8 9">NRRL 28638</strain>
    </source>
</reference>
<evidence type="ECO:0000313" key="8">
    <source>
        <dbReference type="EMBL" id="KXN68255.1"/>
    </source>
</evidence>
<feature type="domain" description="Autophagy-related protein 16" evidence="7">
    <location>
        <begin position="18"/>
        <end position="218"/>
    </location>
</feature>
<dbReference type="InterPro" id="IPR036322">
    <property type="entry name" value="WD40_repeat_dom_sf"/>
</dbReference>
<dbReference type="CDD" id="cd22887">
    <property type="entry name" value="Atg16_CCD"/>
    <property type="match status" value="1"/>
</dbReference>
<evidence type="ECO:0000256" key="2">
    <source>
        <dbReference type="ARBA" id="ARBA00022574"/>
    </source>
</evidence>
<dbReference type="PROSITE" id="PS50294">
    <property type="entry name" value="WD_REPEATS_REGION"/>
    <property type="match status" value="4"/>
</dbReference>
<evidence type="ECO:0000256" key="5">
    <source>
        <dbReference type="SAM" id="Coils"/>
    </source>
</evidence>
<keyword evidence="2 4" id="KW-0853">WD repeat</keyword>
<dbReference type="PRINTS" id="PR00320">
    <property type="entry name" value="GPROTEINBRPT"/>
</dbReference>
<dbReference type="GO" id="GO:0043495">
    <property type="term" value="F:protein-membrane adaptor activity"/>
    <property type="evidence" value="ECO:0007669"/>
    <property type="project" value="TreeGrafter"/>
</dbReference>
<evidence type="ECO:0000313" key="9">
    <source>
        <dbReference type="Proteomes" id="UP000070444"/>
    </source>
</evidence>
<dbReference type="PROSITE" id="PS00678">
    <property type="entry name" value="WD_REPEATS_1"/>
    <property type="match status" value="1"/>
</dbReference>
<dbReference type="SMART" id="SM00320">
    <property type="entry name" value="WD40"/>
    <property type="match status" value="7"/>
</dbReference>
<dbReference type="GO" id="GO:0000045">
    <property type="term" value="P:autophagosome assembly"/>
    <property type="evidence" value="ECO:0007669"/>
    <property type="project" value="InterPro"/>
</dbReference>
<dbReference type="InterPro" id="IPR019775">
    <property type="entry name" value="WD40_repeat_CS"/>
</dbReference>
<dbReference type="InterPro" id="IPR045160">
    <property type="entry name" value="ATG16"/>
</dbReference>
<dbReference type="OrthoDB" id="538223at2759"/>
<evidence type="ECO:0000256" key="3">
    <source>
        <dbReference type="ARBA" id="ARBA00022737"/>
    </source>
</evidence>
<dbReference type="InterPro" id="IPR020472">
    <property type="entry name" value="WD40_PAC1"/>
</dbReference>
<dbReference type="AlphaFoldDB" id="A0A137NZM4"/>
<name>A0A137NZM4_CONC2</name>
<dbReference type="PANTHER" id="PTHR19878:SF8">
    <property type="entry name" value="AUTOPHAGY-RELATED 16, ISOFORM F"/>
    <property type="match status" value="1"/>
</dbReference>
<feature type="repeat" description="WD" evidence="4">
    <location>
        <begin position="463"/>
        <end position="501"/>
    </location>
</feature>
<dbReference type="STRING" id="796925.A0A137NZM4"/>
<dbReference type="PROSITE" id="PS50082">
    <property type="entry name" value="WD_REPEATS_2"/>
    <property type="match status" value="6"/>
</dbReference>
<dbReference type="PANTHER" id="PTHR19878">
    <property type="entry name" value="AUTOPHAGY PROTEIN 16-LIKE"/>
    <property type="match status" value="1"/>
</dbReference>
<feature type="repeat" description="WD" evidence="4">
    <location>
        <begin position="548"/>
        <end position="588"/>
    </location>
</feature>